<keyword evidence="5" id="KW-0805">Transcription regulation</keyword>
<dbReference type="EMBL" id="JBEFKJ010000027">
    <property type="protein sequence ID" value="KAL2039037.1"/>
    <property type="molecule type" value="Genomic_DNA"/>
</dbReference>
<evidence type="ECO:0000313" key="11">
    <source>
        <dbReference type="Proteomes" id="UP001590950"/>
    </source>
</evidence>
<keyword evidence="7" id="KW-0539">Nucleus</keyword>
<dbReference type="Pfam" id="PF13919">
    <property type="entry name" value="ASXH"/>
    <property type="match status" value="1"/>
</dbReference>
<comment type="subcellular location">
    <subcellularLocation>
        <location evidence="1">Nucleus</location>
    </subcellularLocation>
</comment>
<organism evidence="10 11">
    <name type="scientific">Stereocaulon virgatum</name>
    <dbReference type="NCBI Taxonomy" id="373712"/>
    <lineage>
        <taxon>Eukaryota</taxon>
        <taxon>Fungi</taxon>
        <taxon>Dikarya</taxon>
        <taxon>Ascomycota</taxon>
        <taxon>Pezizomycotina</taxon>
        <taxon>Lecanoromycetes</taxon>
        <taxon>OSLEUM clade</taxon>
        <taxon>Lecanoromycetidae</taxon>
        <taxon>Lecanorales</taxon>
        <taxon>Lecanorineae</taxon>
        <taxon>Stereocaulaceae</taxon>
        <taxon>Stereocaulon</taxon>
    </lineage>
</organism>
<dbReference type="Proteomes" id="UP001590950">
    <property type="component" value="Unassembled WGS sequence"/>
</dbReference>
<keyword evidence="6" id="KW-0804">Transcription</keyword>
<reference evidence="10 11" key="1">
    <citation type="submission" date="2024-09" db="EMBL/GenBank/DDBJ databases">
        <title>Rethinking Asexuality: The Enigmatic Case of Functional Sexual Genes in Lepraria (Stereocaulaceae).</title>
        <authorList>
            <person name="Doellman M."/>
            <person name="Sun Y."/>
            <person name="Barcenas-Pena A."/>
            <person name="Lumbsch H.T."/>
            <person name="Grewe F."/>
        </authorList>
    </citation>
    <scope>NUCLEOTIDE SEQUENCE [LARGE SCALE GENOMIC DNA]</scope>
    <source>
        <strain evidence="10 11">Mercado 3170</strain>
    </source>
</reference>
<evidence type="ECO:0000256" key="3">
    <source>
        <dbReference type="ARBA" id="ARBA00022771"/>
    </source>
</evidence>
<keyword evidence="4" id="KW-0862">Zinc</keyword>
<feature type="region of interest" description="Disordered" evidence="8">
    <location>
        <begin position="1"/>
        <end position="54"/>
    </location>
</feature>
<sequence>MTPRKRKSTYKAMGESPEPCPKRPRASTATPNKRPSVPRAAKVNRQDPFWLTTNQKSPLANEDLYTELSDPKTYENFTKSDWDDLRECLPPNVPINSDGYSIPIDFFKYDPEFRRGIREFQEDLSTGRLDPAWQASAAEAMEERARGDFYAYKENQFEEFWGQKQKLDWKAVAGESAKLKLDVMVQHGVFQEGDFLSYSRAMRTANGKLLVEKDCQIVAIGADTLTVAIPPHQLKYARLNDFKSQTDAEPDEEKSLPKANGIGEAAPDTFKGENIALEETPENEAVAGMINGNQGQQAASAIEPAGQEPTDRNVGGQELTIPLARTDTLDEGVASPLIDAEIDVAQPVQNTRIRESGAKDEDMLTKPQRDVVKEDAGQDSVIMFETGVLSSLEIKILEIDARPNLKQVRPSINAWKAFRGKRSNQDLGTLFEMREEFYVWKYSKLPKAPRSDNSAYGLR</sequence>
<gene>
    <name evidence="10" type="ORF">N7G274_008086</name>
</gene>
<evidence type="ECO:0000256" key="4">
    <source>
        <dbReference type="ARBA" id="ARBA00022833"/>
    </source>
</evidence>
<feature type="region of interest" description="Disordered" evidence="8">
    <location>
        <begin position="294"/>
        <end position="315"/>
    </location>
</feature>
<accession>A0ABR3ZZB7</accession>
<evidence type="ECO:0000256" key="8">
    <source>
        <dbReference type="SAM" id="MobiDB-lite"/>
    </source>
</evidence>
<feature type="domain" description="DEUBAD" evidence="9">
    <location>
        <begin position="55"/>
        <end position="166"/>
    </location>
</feature>
<comment type="caution">
    <text evidence="10">The sequence shown here is derived from an EMBL/GenBank/DDBJ whole genome shotgun (WGS) entry which is preliminary data.</text>
</comment>
<dbReference type="InterPro" id="IPR028020">
    <property type="entry name" value="ASX_DEUBAD_dom"/>
</dbReference>
<name>A0ABR3ZZB7_9LECA</name>
<evidence type="ECO:0000256" key="7">
    <source>
        <dbReference type="ARBA" id="ARBA00023242"/>
    </source>
</evidence>
<evidence type="ECO:0000256" key="5">
    <source>
        <dbReference type="ARBA" id="ARBA00023015"/>
    </source>
</evidence>
<dbReference type="PROSITE" id="PS51916">
    <property type="entry name" value="DEUBAD"/>
    <property type="match status" value="1"/>
</dbReference>
<keyword evidence="3" id="KW-0863">Zinc-finger</keyword>
<keyword evidence="11" id="KW-1185">Reference proteome</keyword>
<evidence type="ECO:0000256" key="1">
    <source>
        <dbReference type="ARBA" id="ARBA00004123"/>
    </source>
</evidence>
<feature type="region of interest" description="Disordered" evidence="8">
    <location>
        <begin position="244"/>
        <end position="270"/>
    </location>
</feature>
<evidence type="ECO:0000313" key="10">
    <source>
        <dbReference type="EMBL" id="KAL2039037.1"/>
    </source>
</evidence>
<evidence type="ECO:0000256" key="2">
    <source>
        <dbReference type="ARBA" id="ARBA00022723"/>
    </source>
</evidence>
<evidence type="ECO:0000259" key="9">
    <source>
        <dbReference type="PROSITE" id="PS51916"/>
    </source>
</evidence>
<keyword evidence="2" id="KW-0479">Metal-binding</keyword>
<proteinExistence type="predicted"/>
<protein>
    <recommendedName>
        <fullName evidence="9">DEUBAD domain-containing protein</fullName>
    </recommendedName>
</protein>
<evidence type="ECO:0000256" key="6">
    <source>
        <dbReference type="ARBA" id="ARBA00023163"/>
    </source>
</evidence>
<dbReference type="InterPro" id="IPR044867">
    <property type="entry name" value="DEUBAD_dom"/>
</dbReference>